<reference evidence="2 3" key="1">
    <citation type="submission" date="2015-02" db="EMBL/GenBank/DDBJ databases">
        <title>Evolution of amylase-binding proteins of oral streptococcal species.</title>
        <authorList>
            <person name="Haase E.M."/>
        </authorList>
    </citation>
    <scope>NUCLEOTIDE SEQUENCE [LARGE SCALE GENOMIC DNA]</scope>
    <source>
        <strain evidence="2 3">OT25</strain>
    </source>
</reference>
<evidence type="ECO:0000313" key="3">
    <source>
        <dbReference type="Proteomes" id="UP000033538"/>
    </source>
</evidence>
<evidence type="ECO:0000259" key="1">
    <source>
        <dbReference type="Pfam" id="PF17225"/>
    </source>
</evidence>
<dbReference type="InterPro" id="IPR033782">
    <property type="entry name" value="DUF5301"/>
</dbReference>
<name>A0A0F2DDF5_STRMT</name>
<gene>
    <name evidence="2" type="ORF">TZ90_00630</name>
</gene>
<feature type="domain" description="DUF5301" evidence="1">
    <location>
        <begin position="23"/>
        <end position="121"/>
    </location>
</feature>
<dbReference type="RefSeq" id="WP_045611436.1">
    <property type="nucleotide sequence ID" value="NZ_JYGP01000002.1"/>
</dbReference>
<dbReference type="PROSITE" id="PS51257">
    <property type="entry name" value="PROKAR_LIPOPROTEIN"/>
    <property type="match status" value="1"/>
</dbReference>
<dbReference type="Gene3D" id="2.60.40.4250">
    <property type="match status" value="1"/>
</dbReference>
<evidence type="ECO:0000313" key="2">
    <source>
        <dbReference type="EMBL" id="KJQ68264.1"/>
    </source>
</evidence>
<dbReference type="EMBL" id="JYGP01000002">
    <property type="protein sequence ID" value="KJQ68264.1"/>
    <property type="molecule type" value="Genomic_DNA"/>
</dbReference>
<sequence>MKKLITMIVCSISFLVLSACVSKKKLILPEPETISVISIQKKLSENVKTITQREEISKLIKEIQKQSKSTTLESFNDQPTNVKDYIIIKFTHQNKENDSVAYLYTMKEKQYIEQPYAGIWEVNPDMANRIEEFFSS</sequence>
<dbReference type="Pfam" id="PF17225">
    <property type="entry name" value="DUF5301"/>
    <property type="match status" value="1"/>
</dbReference>
<dbReference type="Proteomes" id="UP000033538">
    <property type="component" value="Unassembled WGS sequence"/>
</dbReference>
<protein>
    <recommendedName>
        <fullName evidence="1">DUF5301 domain-containing protein</fullName>
    </recommendedName>
</protein>
<accession>A0A0F2DDF5</accession>
<dbReference type="PATRIC" id="fig|28037.212.peg.595"/>
<proteinExistence type="predicted"/>
<organism evidence="2 3">
    <name type="scientific">Streptococcus mitis</name>
    <dbReference type="NCBI Taxonomy" id="28037"/>
    <lineage>
        <taxon>Bacteria</taxon>
        <taxon>Bacillati</taxon>
        <taxon>Bacillota</taxon>
        <taxon>Bacilli</taxon>
        <taxon>Lactobacillales</taxon>
        <taxon>Streptococcaceae</taxon>
        <taxon>Streptococcus</taxon>
        <taxon>Streptococcus mitis group</taxon>
    </lineage>
</organism>
<dbReference type="AlphaFoldDB" id="A0A0F2DDF5"/>
<comment type="caution">
    <text evidence="2">The sequence shown here is derived from an EMBL/GenBank/DDBJ whole genome shotgun (WGS) entry which is preliminary data.</text>
</comment>